<keyword evidence="1" id="KW-1133">Transmembrane helix</keyword>
<evidence type="ECO:0000256" key="1">
    <source>
        <dbReference type="SAM" id="Phobius"/>
    </source>
</evidence>
<name>A0A174UNI7_9FIRM</name>
<dbReference type="AlphaFoldDB" id="A0A174UNI7"/>
<gene>
    <name evidence="2" type="ORF">ERS852551_03613</name>
</gene>
<keyword evidence="1" id="KW-0812">Transmembrane</keyword>
<feature type="transmembrane region" description="Helical" evidence="1">
    <location>
        <begin position="16"/>
        <end position="34"/>
    </location>
</feature>
<protein>
    <submittedName>
        <fullName evidence="2">Uncharacterized protein</fullName>
    </submittedName>
</protein>
<accession>A0A174UNI7</accession>
<dbReference type="EMBL" id="CZBE01000038">
    <property type="protein sequence ID" value="CUQ22431.1"/>
    <property type="molecule type" value="Genomic_DNA"/>
</dbReference>
<reference evidence="2 3" key="1">
    <citation type="submission" date="2015-09" db="EMBL/GenBank/DDBJ databases">
        <authorList>
            <consortium name="Pathogen Informatics"/>
        </authorList>
    </citation>
    <scope>NUCLEOTIDE SEQUENCE [LARGE SCALE GENOMIC DNA]</scope>
    <source>
        <strain evidence="2 3">2789STDY5834939</strain>
    </source>
</reference>
<dbReference type="Proteomes" id="UP000095765">
    <property type="component" value="Unassembled WGS sequence"/>
</dbReference>
<sequence>MSRKKKNRNQNDPSKVIILITVLIQLISAIISLIEKLIE</sequence>
<organism evidence="2 3">
    <name type="scientific">Anaerotruncus colihominis</name>
    <dbReference type="NCBI Taxonomy" id="169435"/>
    <lineage>
        <taxon>Bacteria</taxon>
        <taxon>Bacillati</taxon>
        <taxon>Bacillota</taxon>
        <taxon>Clostridia</taxon>
        <taxon>Eubacteriales</taxon>
        <taxon>Oscillospiraceae</taxon>
        <taxon>Anaerotruncus</taxon>
    </lineage>
</organism>
<evidence type="ECO:0000313" key="2">
    <source>
        <dbReference type="EMBL" id="CUQ22431.1"/>
    </source>
</evidence>
<proteinExistence type="predicted"/>
<evidence type="ECO:0000313" key="3">
    <source>
        <dbReference type="Proteomes" id="UP000095765"/>
    </source>
</evidence>
<keyword evidence="1" id="KW-0472">Membrane</keyword>